<keyword evidence="3" id="KW-0744">Spermatogenesis</keyword>
<dbReference type="GO" id="GO:0008135">
    <property type="term" value="F:translation factor activity, RNA binding"/>
    <property type="evidence" value="ECO:0007669"/>
    <property type="project" value="TreeGrafter"/>
</dbReference>
<evidence type="ECO:0000256" key="1">
    <source>
        <dbReference type="ARBA" id="ARBA00022737"/>
    </source>
</evidence>
<keyword evidence="2" id="KW-0221">Differentiation</keyword>
<dbReference type="GO" id="GO:0043005">
    <property type="term" value="C:neuron projection"/>
    <property type="evidence" value="ECO:0007669"/>
    <property type="project" value="TreeGrafter"/>
</dbReference>
<keyword evidence="10" id="KW-1185">Reference proteome</keyword>
<dbReference type="GO" id="GO:0030154">
    <property type="term" value="P:cell differentiation"/>
    <property type="evidence" value="ECO:0007669"/>
    <property type="project" value="UniProtKB-KW"/>
</dbReference>
<dbReference type="CDD" id="cd19757">
    <property type="entry name" value="Bbox1"/>
    <property type="match status" value="1"/>
</dbReference>
<dbReference type="GO" id="GO:0000900">
    <property type="term" value="F:mRNA regulatory element binding translation repressor activity"/>
    <property type="evidence" value="ECO:0007669"/>
    <property type="project" value="TreeGrafter"/>
</dbReference>
<dbReference type="Pfam" id="PF16366">
    <property type="entry name" value="CEBP_ZZ"/>
    <property type="match status" value="1"/>
</dbReference>
<dbReference type="SUPFAM" id="SSF54928">
    <property type="entry name" value="RNA-binding domain, RBD"/>
    <property type="match status" value="1"/>
</dbReference>
<evidence type="ECO:0000313" key="11">
    <source>
        <dbReference type="WBParaSite" id="scaffold3188_cov246.g6168"/>
    </source>
</evidence>
<name>A0A915M8P9_MELJA</name>
<dbReference type="GO" id="GO:0005634">
    <property type="term" value="C:nucleus"/>
    <property type="evidence" value="ECO:0007669"/>
    <property type="project" value="TreeGrafter"/>
</dbReference>
<dbReference type="PANTHER" id="PTHR12566">
    <property type="entry name" value="CYTOPLASMIC POLYADENYLATION ELEMENT BINDING PROTEIN CPEB"/>
    <property type="match status" value="1"/>
</dbReference>
<organism evidence="10 11">
    <name type="scientific">Meloidogyne javanica</name>
    <name type="common">Root-knot nematode worm</name>
    <dbReference type="NCBI Taxonomy" id="6303"/>
    <lineage>
        <taxon>Eukaryota</taxon>
        <taxon>Metazoa</taxon>
        <taxon>Ecdysozoa</taxon>
        <taxon>Nematoda</taxon>
        <taxon>Chromadorea</taxon>
        <taxon>Rhabditida</taxon>
        <taxon>Tylenchina</taxon>
        <taxon>Tylenchomorpha</taxon>
        <taxon>Tylenchoidea</taxon>
        <taxon>Meloidogynidae</taxon>
        <taxon>Meloidogyninae</taxon>
        <taxon>Meloidogyne</taxon>
        <taxon>Meloidogyne incognita group</taxon>
    </lineage>
</organism>
<dbReference type="WBParaSite" id="scaffold3188_cov246.g6168">
    <property type="protein sequence ID" value="scaffold3188_cov246.g6168"/>
    <property type="gene ID" value="scaffold3188_cov246.g6168"/>
</dbReference>
<dbReference type="InterPro" id="IPR012677">
    <property type="entry name" value="Nucleotide-bd_a/b_plait_sf"/>
</dbReference>
<dbReference type="Gene3D" id="4.10.640.40">
    <property type="entry name" value="Cytoplasmic polyadenylation element-binding protein, ZZ domain"/>
    <property type="match status" value="1"/>
</dbReference>
<sequence>MSLKEIFSRKVFVGGLPFDITENDLQNTFIRYGNFLIEWDSRSSDKKYRNFWIKPFPNERLILGGGNQLTRKGYAFLIFDKEISVQHLINETFREGLHYYLNISTAGSHKKVQIRPWQLSDCSYIENPAEQLNPRYTIFLGALPRHIKADMLATILKDRFGPVCYAGIDTDPTLNYPQGAARITFRMYNSYVNAIKNRYITIPNDGCTKRLEIKPYIMDDQQCDNCHGKFCARIPAPLFCPDITCLQYYCEICWTLMHQSTNENSFLRTLHKPFDKRMNLNGWKKVVEYNGIPPNQPSDQTEPIHEWMCRISGIRLYILVMMTR</sequence>
<keyword evidence="1" id="KW-0677">Repeat</keyword>
<dbReference type="InterPro" id="IPR032296">
    <property type="entry name" value="CEBP_ZZ"/>
</dbReference>
<dbReference type="FunFam" id="4.10.640.40:FF:000001">
    <property type="entry name" value="Cytoplasmic polyadenylation element-binding 2 isoform X2"/>
    <property type="match status" value="1"/>
</dbReference>
<evidence type="ECO:0000256" key="8">
    <source>
        <dbReference type="PROSITE-ProRule" id="PRU00176"/>
    </source>
</evidence>
<evidence type="ECO:0000256" key="3">
    <source>
        <dbReference type="ARBA" id="ARBA00022871"/>
    </source>
</evidence>
<protein>
    <recommendedName>
        <fullName evidence="7">Cytoplasmic polyadenylation element-binding protein 1</fullName>
    </recommendedName>
</protein>
<dbReference type="PANTHER" id="PTHR12566:SF12">
    <property type="entry name" value="TRANSLATIONAL REGULATOR ORB2"/>
    <property type="match status" value="1"/>
</dbReference>
<evidence type="ECO:0000256" key="4">
    <source>
        <dbReference type="ARBA" id="ARBA00022884"/>
    </source>
</evidence>
<dbReference type="GO" id="GO:0045202">
    <property type="term" value="C:synapse"/>
    <property type="evidence" value="ECO:0007669"/>
    <property type="project" value="TreeGrafter"/>
</dbReference>
<evidence type="ECO:0000256" key="2">
    <source>
        <dbReference type="ARBA" id="ARBA00022782"/>
    </source>
</evidence>
<dbReference type="GO" id="GO:0043022">
    <property type="term" value="F:ribosome binding"/>
    <property type="evidence" value="ECO:0007669"/>
    <property type="project" value="TreeGrafter"/>
</dbReference>
<evidence type="ECO:0000259" key="9">
    <source>
        <dbReference type="PROSITE" id="PS50102"/>
    </source>
</evidence>
<evidence type="ECO:0000256" key="7">
    <source>
        <dbReference type="ARBA" id="ARBA00070028"/>
    </source>
</evidence>
<evidence type="ECO:0000256" key="5">
    <source>
        <dbReference type="ARBA" id="ARBA00058170"/>
    </source>
</evidence>
<dbReference type="SMART" id="SM00360">
    <property type="entry name" value="RRM"/>
    <property type="match status" value="2"/>
</dbReference>
<comment type="function">
    <text evidence="5">Cytoplasmic polyadenylation element binding protein that binds to and regulates the translation of specific mRNAs. Essential for progression through meiosis. Involved in spermatogenesis.</text>
</comment>
<dbReference type="AlphaFoldDB" id="A0A915M8P9"/>
<dbReference type="GO" id="GO:0007283">
    <property type="term" value="P:spermatogenesis"/>
    <property type="evidence" value="ECO:0007669"/>
    <property type="project" value="UniProtKB-KW"/>
</dbReference>
<proteinExistence type="predicted"/>
<dbReference type="InterPro" id="IPR000504">
    <property type="entry name" value="RRM_dom"/>
</dbReference>
<keyword evidence="4 8" id="KW-0694">RNA-binding</keyword>
<dbReference type="InterPro" id="IPR034819">
    <property type="entry name" value="CPEB"/>
</dbReference>
<reference evidence="11" key="1">
    <citation type="submission" date="2022-11" db="UniProtKB">
        <authorList>
            <consortium name="WormBaseParasite"/>
        </authorList>
    </citation>
    <scope>IDENTIFICATION</scope>
</reference>
<dbReference type="InterPro" id="IPR038446">
    <property type="entry name" value="CEBP_ZZ_sf"/>
</dbReference>
<dbReference type="GO" id="GO:0003730">
    <property type="term" value="F:mRNA 3'-UTR binding"/>
    <property type="evidence" value="ECO:0007669"/>
    <property type="project" value="InterPro"/>
</dbReference>
<dbReference type="GO" id="GO:2000766">
    <property type="term" value="P:negative regulation of cytoplasmic translation"/>
    <property type="evidence" value="ECO:0007669"/>
    <property type="project" value="TreeGrafter"/>
</dbReference>
<comment type="subunit">
    <text evidence="6">Interacts with fbf-1.</text>
</comment>
<dbReference type="InterPro" id="IPR035979">
    <property type="entry name" value="RBD_domain_sf"/>
</dbReference>
<accession>A0A915M8P9</accession>
<dbReference type="Gene3D" id="3.30.70.330">
    <property type="match status" value="2"/>
</dbReference>
<evidence type="ECO:0000256" key="6">
    <source>
        <dbReference type="ARBA" id="ARBA00065903"/>
    </source>
</evidence>
<dbReference type="Proteomes" id="UP000887561">
    <property type="component" value="Unplaced"/>
</dbReference>
<dbReference type="PROSITE" id="PS50102">
    <property type="entry name" value="RRM"/>
    <property type="match status" value="1"/>
</dbReference>
<dbReference type="GO" id="GO:0005737">
    <property type="term" value="C:cytoplasm"/>
    <property type="evidence" value="ECO:0007669"/>
    <property type="project" value="TreeGrafter"/>
</dbReference>
<dbReference type="Pfam" id="PF16367">
    <property type="entry name" value="RRM_7"/>
    <property type="match status" value="1"/>
</dbReference>
<feature type="domain" description="RRM" evidence="9">
    <location>
        <begin position="9"/>
        <end position="108"/>
    </location>
</feature>
<evidence type="ECO:0000313" key="10">
    <source>
        <dbReference type="Proteomes" id="UP000887561"/>
    </source>
</evidence>